<name>A0ABQ9U9N2_SAGOE</name>
<keyword evidence="2" id="KW-1003">Cell membrane</keyword>
<dbReference type="EMBL" id="JASSZA010000014">
    <property type="protein sequence ID" value="KAK2093761.1"/>
    <property type="molecule type" value="Genomic_DNA"/>
</dbReference>
<evidence type="ECO:0000259" key="7">
    <source>
        <dbReference type="SMART" id="SM00907"/>
    </source>
</evidence>
<dbReference type="PANTHER" id="PTHR10269:SF4">
    <property type="entry name" value="GDNF FAMILY RECEPTOR ALPHA-2"/>
    <property type="match status" value="1"/>
</dbReference>
<gene>
    <name evidence="8" type="primary">GFRA2_1</name>
    <name evidence="8" type="ORF">P7K49_027499</name>
</gene>
<organism evidence="8 9">
    <name type="scientific">Saguinus oedipus</name>
    <name type="common">Cotton-top tamarin</name>
    <name type="synonym">Oedipomidas oedipus</name>
    <dbReference type="NCBI Taxonomy" id="9490"/>
    <lineage>
        <taxon>Eukaryota</taxon>
        <taxon>Metazoa</taxon>
        <taxon>Chordata</taxon>
        <taxon>Craniata</taxon>
        <taxon>Vertebrata</taxon>
        <taxon>Euteleostomi</taxon>
        <taxon>Mammalia</taxon>
        <taxon>Eutheria</taxon>
        <taxon>Euarchontoglires</taxon>
        <taxon>Primates</taxon>
        <taxon>Haplorrhini</taxon>
        <taxon>Platyrrhini</taxon>
        <taxon>Cebidae</taxon>
        <taxon>Callitrichinae</taxon>
        <taxon>Saguinus</taxon>
    </lineage>
</organism>
<feature type="region of interest" description="Disordered" evidence="6">
    <location>
        <begin position="1"/>
        <end position="26"/>
    </location>
</feature>
<dbReference type="InterPro" id="IPR003438">
    <property type="entry name" value="GDNF_rcpt"/>
</dbReference>
<keyword evidence="5" id="KW-0325">Glycoprotein</keyword>
<evidence type="ECO:0000256" key="1">
    <source>
        <dbReference type="ARBA" id="ARBA00004236"/>
    </source>
</evidence>
<dbReference type="InterPro" id="IPR016017">
    <property type="entry name" value="GDNF/GAS1"/>
</dbReference>
<evidence type="ECO:0000256" key="3">
    <source>
        <dbReference type="ARBA" id="ARBA00022729"/>
    </source>
</evidence>
<keyword evidence="8" id="KW-0675">Receptor</keyword>
<keyword evidence="4" id="KW-0472">Membrane</keyword>
<evidence type="ECO:0000313" key="9">
    <source>
        <dbReference type="Proteomes" id="UP001266305"/>
    </source>
</evidence>
<sequence>MLVFPPHHPEETLRSLASPSSLQGPELHGWRPPVDCVRANELCAAESNCSSRYRTLRQCLAGRDRNTMLANKECQAALEVLQESPLYDCRCKRGMKKELQCLQIYWSIHLGLTE</sequence>
<keyword evidence="9" id="KW-1185">Reference proteome</keyword>
<keyword evidence="3" id="KW-0732">Signal</keyword>
<evidence type="ECO:0000256" key="6">
    <source>
        <dbReference type="SAM" id="MobiDB-lite"/>
    </source>
</evidence>
<dbReference type="Proteomes" id="UP001266305">
    <property type="component" value="Unassembled WGS sequence"/>
</dbReference>
<dbReference type="PANTHER" id="PTHR10269">
    <property type="entry name" value="GDNF RECEPTOR ALPHA"/>
    <property type="match status" value="1"/>
</dbReference>
<feature type="domain" description="GDNF/GAS1" evidence="7">
    <location>
        <begin position="36"/>
        <end position="113"/>
    </location>
</feature>
<evidence type="ECO:0000256" key="2">
    <source>
        <dbReference type="ARBA" id="ARBA00022475"/>
    </source>
</evidence>
<reference evidence="8 9" key="1">
    <citation type="submission" date="2023-05" db="EMBL/GenBank/DDBJ databases">
        <title>B98-5 Cell Line De Novo Hybrid Assembly: An Optical Mapping Approach.</title>
        <authorList>
            <person name="Kananen K."/>
            <person name="Auerbach J.A."/>
            <person name="Kautto E."/>
            <person name="Blachly J.S."/>
        </authorList>
    </citation>
    <scope>NUCLEOTIDE SEQUENCE [LARGE SCALE GENOMIC DNA]</scope>
    <source>
        <strain evidence="8">B95-8</strain>
        <tissue evidence="8">Cell line</tissue>
    </source>
</reference>
<feature type="non-terminal residue" evidence="8">
    <location>
        <position position="114"/>
    </location>
</feature>
<evidence type="ECO:0000313" key="8">
    <source>
        <dbReference type="EMBL" id="KAK2093761.1"/>
    </source>
</evidence>
<protein>
    <submittedName>
        <fullName evidence="8">GDNF receptor alpha-2</fullName>
    </submittedName>
</protein>
<dbReference type="Pfam" id="PF02351">
    <property type="entry name" value="GDNF"/>
    <property type="match status" value="1"/>
</dbReference>
<dbReference type="SMART" id="SM00907">
    <property type="entry name" value="GDNF"/>
    <property type="match status" value="1"/>
</dbReference>
<evidence type="ECO:0000256" key="4">
    <source>
        <dbReference type="ARBA" id="ARBA00023136"/>
    </source>
</evidence>
<evidence type="ECO:0000256" key="5">
    <source>
        <dbReference type="ARBA" id="ARBA00023180"/>
    </source>
</evidence>
<comment type="subcellular location">
    <subcellularLocation>
        <location evidence="1">Cell membrane</location>
    </subcellularLocation>
</comment>
<proteinExistence type="predicted"/>
<accession>A0ABQ9U9N2</accession>
<comment type="caution">
    <text evidence="8">The sequence shown here is derived from an EMBL/GenBank/DDBJ whole genome shotgun (WGS) entry which is preliminary data.</text>
</comment>